<dbReference type="SUPFAM" id="SSF82199">
    <property type="entry name" value="SET domain"/>
    <property type="match status" value="1"/>
</dbReference>
<dbReference type="Proteomes" id="UP000664132">
    <property type="component" value="Unassembled WGS sequence"/>
</dbReference>
<dbReference type="Gene3D" id="2.170.270.10">
    <property type="entry name" value="SET domain"/>
    <property type="match status" value="1"/>
</dbReference>
<evidence type="ECO:0000313" key="3">
    <source>
        <dbReference type="Proteomes" id="UP000664132"/>
    </source>
</evidence>
<dbReference type="Pfam" id="PF00856">
    <property type="entry name" value="SET"/>
    <property type="match status" value="1"/>
</dbReference>
<dbReference type="PROSITE" id="PS50280">
    <property type="entry name" value="SET"/>
    <property type="match status" value="1"/>
</dbReference>
<dbReference type="OrthoDB" id="265717at2759"/>
<organism evidence="2 3">
    <name type="scientific">Cadophora malorum</name>
    <dbReference type="NCBI Taxonomy" id="108018"/>
    <lineage>
        <taxon>Eukaryota</taxon>
        <taxon>Fungi</taxon>
        <taxon>Dikarya</taxon>
        <taxon>Ascomycota</taxon>
        <taxon>Pezizomycotina</taxon>
        <taxon>Leotiomycetes</taxon>
        <taxon>Helotiales</taxon>
        <taxon>Ploettnerulaceae</taxon>
        <taxon>Cadophora</taxon>
    </lineage>
</organism>
<keyword evidence="3" id="KW-1185">Reference proteome</keyword>
<dbReference type="EMBL" id="JAFJYH010000483">
    <property type="protein sequence ID" value="KAG4411393.1"/>
    <property type="molecule type" value="Genomic_DNA"/>
</dbReference>
<reference evidence="2" key="1">
    <citation type="submission" date="2021-02" db="EMBL/GenBank/DDBJ databases">
        <title>Genome sequence Cadophora malorum strain M34.</title>
        <authorList>
            <person name="Stefanovic E."/>
            <person name="Vu D."/>
            <person name="Scully C."/>
            <person name="Dijksterhuis J."/>
            <person name="Roader J."/>
            <person name="Houbraken J."/>
        </authorList>
    </citation>
    <scope>NUCLEOTIDE SEQUENCE</scope>
    <source>
        <strain evidence="2">M34</strain>
    </source>
</reference>
<accession>A0A8H7T340</accession>
<dbReference type="InterPro" id="IPR046341">
    <property type="entry name" value="SET_dom_sf"/>
</dbReference>
<dbReference type="AlphaFoldDB" id="A0A8H7T340"/>
<dbReference type="PANTHER" id="PTHR47332">
    <property type="entry name" value="SET DOMAIN-CONTAINING PROTEIN 5"/>
    <property type="match status" value="1"/>
</dbReference>
<gene>
    <name evidence="2" type="ORF">IFR04_015481</name>
</gene>
<dbReference type="InterPro" id="IPR001214">
    <property type="entry name" value="SET_dom"/>
</dbReference>
<sequence>MATPNPAPMYQLQQIPGEGRGLIARRNMTRGQRILAESPLFTFPNIEDTMPIRQIIGPKVQALNGEQRRTFFGLFNNFRYFGTTGSIGTIKTNALRVDHETDAVFPTFSLTNHSCLSNASYSWDGNIMKGTLHTIRDISAGDEITIAYGDHRRGSAGRFVCLCPLCTTDNRAGLARSDRRREEMSILEEQIWRWDGPPREPEDVFRLCHDLQVLMLEEYSSTPSPALAEVYEFAAGIAAANSDAGRDCCAIKMGVFSEAYL</sequence>
<dbReference type="CDD" id="cd20071">
    <property type="entry name" value="SET_SMYD"/>
    <property type="match status" value="1"/>
</dbReference>
<feature type="domain" description="SET" evidence="1">
    <location>
        <begin position="7"/>
        <end position="149"/>
    </location>
</feature>
<evidence type="ECO:0000313" key="2">
    <source>
        <dbReference type="EMBL" id="KAG4411393.1"/>
    </source>
</evidence>
<dbReference type="InterPro" id="IPR053185">
    <property type="entry name" value="SET_domain_protein"/>
</dbReference>
<protein>
    <recommendedName>
        <fullName evidence="1">SET domain-containing protein</fullName>
    </recommendedName>
</protein>
<evidence type="ECO:0000259" key="1">
    <source>
        <dbReference type="PROSITE" id="PS50280"/>
    </source>
</evidence>
<dbReference type="PANTHER" id="PTHR47332:SF2">
    <property type="entry name" value="SET-6"/>
    <property type="match status" value="1"/>
</dbReference>
<name>A0A8H7T340_9HELO</name>
<proteinExistence type="predicted"/>
<comment type="caution">
    <text evidence="2">The sequence shown here is derived from an EMBL/GenBank/DDBJ whole genome shotgun (WGS) entry which is preliminary data.</text>
</comment>
<dbReference type="SMART" id="SM00317">
    <property type="entry name" value="SET"/>
    <property type="match status" value="1"/>
</dbReference>